<dbReference type="InterPro" id="IPR032474">
    <property type="entry name" value="Argonaute_N"/>
</dbReference>
<dbReference type="EMBL" id="JARKIB010000166">
    <property type="protein sequence ID" value="KAJ7729362.1"/>
    <property type="molecule type" value="Genomic_DNA"/>
</dbReference>
<dbReference type="SMART" id="SM01163">
    <property type="entry name" value="DUF1785"/>
    <property type="match status" value="1"/>
</dbReference>
<proteinExistence type="predicted"/>
<sequence>MTMDLIRGLQFDIAPQIFTPRCVYDGRKNIFSIRELPFDTGSHEFDVTLADAGPCRERRRRQSSIQVYKIKLTKVAQINPEVLKRFIDGDQSHDNTVLTAITALNVVIRMEPTLKYPFNVRSFFTKETKDIGAGLELCKFIPLVVCLANFYLGRGYFQSIRPAMGRMLINVDISTGCMYKHGPLLRLCLEFIGKGDPNDDISSTDVVQLSTAGASSLTFQMREGQTMTVAEYFQSMQNKPLQFPDVICAEVINFPLTDFFFLSDNARWLGPGA</sequence>
<gene>
    <name evidence="2" type="ORF">B0H16DRAFT_1587256</name>
</gene>
<keyword evidence="3" id="KW-1185">Reference proteome</keyword>
<dbReference type="InterPro" id="IPR014811">
    <property type="entry name" value="ArgoL1"/>
</dbReference>
<dbReference type="Proteomes" id="UP001215598">
    <property type="component" value="Unassembled WGS sequence"/>
</dbReference>
<dbReference type="InterPro" id="IPR036085">
    <property type="entry name" value="PAZ_dom_sf"/>
</dbReference>
<dbReference type="PANTHER" id="PTHR22891">
    <property type="entry name" value="EUKARYOTIC TRANSLATION INITIATION FACTOR 2C"/>
    <property type="match status" value="1"/>
</dbReference>
<accession>A0AAD7MR41</accession>
<protein>
    <recommendedName>
        <fullName evidence="1">Argonaute linker 1 domain-containing protein</fullName>
    </recommendedName>
</protein>
<organism evidence="2 3">
    <name type="scientific">Mycena metata</name>
    <dbReference type="NCBI Taxonomy" id="1033252"/>
    <lineage>
        <taxon>Eukaryota</taxon>
        <taxon>Fungi</taxon>
        <taxon>Dikarya</taxon>
        <taxon>Basidiomycota</taxon>
        <taxon>Agaricomycotina</taxon>
        <taxon>Agaricomycetes</taxon>
        <taxon>Agaricomycetidae</taxon>
        <taxon>Agaricales</taxon>
        <taxon>Marasmiineae</taxon>
        <taxon>Mycenaceae</taxon>
        <taxon>Mycena</taxon>
    </lineage>
</organism>
<dbReference type="Pfam" id="PF08699">
    <property type="entry name" value="ArgoL1"/>
    <property type="match status" value="1"/>
</dbReference>
<dbReference type="SUPFAM" id="SSF101690">
    <property type="entry name" value="PAZ domain"/>
    <property type="match status" value="1"/>
</dbReference>
<dbReference type="Pfam" id="PF16486">
    <property type="entry name" value="ArgoN"/>
    <property type="match status" value="1"/>
</dbReference>
<evidence type="ECO:0000313" key="3">
    <source>
        <dbReference type="Proteomes" id="UP001215598"/>
    </source>
</evidence>
<name>A0AAD7MR41_9AGAR</name>
<dbReference type="AlphaFoldDB" id="A0AAD7MR41"/>
<comment type="caution">
    <text evidence="2">The sequence shown here is derived from an EMBL/GenBank/DDBJ whole genome shotgun (WGS) entry which is preliminary data.</text>
</comment>
<reference evidence="2" key="1">
    <citation type="submission" date="2023-03" db="EMBL/GenBank/DDBJ databases">
        <title>Massive genome expansion in bonnet fungi (Mycena s.s.) driven by repeated elements and novel gene families across ecological guilds.</title>
        <authorList>
            <consortium name="Lawrence Berkeley National Laboratory"/>
            <person name="Harder C.B."/>
            <person name="Miyauchi S."/>
            <person name="Viragh M."/>
            <person name="Kuo A."/>
            <person name="Thoen E."/>
            <person name="Andreopoulos B."/>
            <person name="Lu D."/>
            <person name="Skrede I."/>
            <person name="Drula E."/>
            <person name="Henrissat B."/>
            <person name="Morin E."/>
            <person name="Kohler A."/>
            <person name="Barry K."/>
            <person name="LaButti K."/>
            <person name="Morin E."/>
            <person name="Salamov A."/>
            <person name="Lipzen A."/>
            <person name="Mereny Z."/>
            <person name="Hegedus B."/>
            <person name="Baldrian P."/>
            <person name="Stursova M."/>
            <person name="Weitz H."/>
            <person name="Taylor A."/>
            <person name="Grigoriev I.V."/>
            <person name="Nagy L.G."/>
            <person name="Martin F."/>
            <person name="Kauserud H."/>
        </authorList>
    </citation>
    <scope>NUCLEOTIDE SEQUENCE</scope>
    <source>
        <strain evidence="2">CBHHK182m</strain>
    </source>
</reference>
<feature type="domain" description="Argonaute linker 1" evidence="1">
    <location>
        <begin position="117"/>
        <end position="181"/>
    </location>
</feature>
<dbReference type="Gene3D" id="2.170.260.10">
    <property type="entry name" value="paz domain"/>
    <property type="match status" value="1"/>
</dbReference>
<evidence type="ECO:0000313" key="2">
    <source>
        <dbReference type="EMBL" id="KAJ7729362.1"/>
    </source>
</evidence>
<evidence type="ECO:0000259" key="1">
    <source>
        <dbReference type="SMART" id="SM01163"/>
    </source>
</evidence>